<organism evidence="2 3">
    <name type="scientific">Asparagus officinalis</name>
    <name type="common">Garden asparagus</name>
    <dbReference type="NCBI Taxonomy" id="4686"/>
    <lineage>
        <taxon>Eukaryota</taxon>
        <taxon>Viridiplantae</taxon>
        <taxon>Streptophyta</taxon>
        <taxon>Embryophyta</taxon>
        <taxon>Tracheophyta</taxon>
        <taxon>Spermatophyta</taxon>
        <taxon>Magnoliopsida</taxon>
        <taxon>Liliopsida</taxon>
        <taxon>Asparagales</taxon>
        <taxon>Asparagaceae</taxon>
        <taxon>Asparagoideae</taxon>
        <taxon>Asparagus</taxon>
    </lineage>
</organism>
<evidence type="ECO:0000256" key="1">
    <source>
        <dbReference type="SAM" id="MobiDB-lite"/>
    </source>
</evidence>
<accession>A0A5P1F4W6</accession>
<feature type="region of interest" description="Disordered" evidence="1">
    <location>
        <begin position="1"/>
        <end position="38"/>
    </location>
</feature>
<evidence type="ECO:0000313" key="2">
    <source>
        <dbReference type="EMBL" id="ONK71701.1"/>
    </source>
</evidence>
<proteinExistence type="predicted"/>
<sequence length="138" mass="15632">MGSKTRRRHPNEYRQSLPRSEQRALRPEAWGGRSRRWRGRRWAEGRCRSRWPRTWTAARMGRRRKERSTVYSLPSVRAFGSSPSQRDARRPTARGLAGRATRGALLDATLKENPGRLRGEGAGAERWGGFGTGVSVCG</sequence>
<dbReference type="Gramene" id="ONK71701">
    <property type="protein sequence ID" value="ONK71701"/>
    <property type="gene ID" value="A4U43_C04F11470"/>
</dbReference>
<dbReference type="Proteomes" id="UP000243459">
    <property type="component" value="Chromosome 4"/>
</dbReference>
<feature type="compositionally biased region" description="Low complexity" evidence="1">
    <location>
        <begin position="93"/>
        <end position="106"/>
    </location>
</feature>
<reference evidence="3" key="1">
    <citation type="journal article" date="2017" name="Nat. Commun.">
        <title>The asparagus genome sheds light on the origin and evolution of a young Y chromosome.</title>
        <authorList>
            <person name="Harkess A."/>
            <person name="Zhou J."/>
            <person name="Xu C."/>
            <person name="Bowers J.E."/>
            <person name="Van der Hulst R."/>
            <person name="Ayyampalayam S."/>
            <person name="Mercati F."/>
            <person name="Riccardi P."/>
            <person name="McKain M.R."/>
            <person name="Kakrana A."/>
            <person name="Tang H."/>
            <person name="Ray J."/>
            <person name="Groenendijk J."/>
            <person name="Arikit S."/>
            <person name="Mathioni S.M."/>
            <person name="Nakano M."/>
            <person name="Shan H."/>
            <person name="Telgmann-Rauber A."/>
            <person name="Kanno A."/>
            <person name="Yue Z."/>
            <person name="Chen H."/>
            <person name="Li W."/>
            <person name="Chen Y."/>
            <person name="Xu X."/>
            <person name="Zhang Y."/>
            <person name="Luo S."/>
            <person name="Chen H."/>
            <person name="Gao J."/>
            <person name="Mao Z."/>
            <person name="Pires J.C."/>
            <person name="Luo M."/>
            <person name="Kudrna D."/>
            <person name="Wing R.A."/>
            <person name="Meyers B.C."/>
            <person name="Yi K."/>
            <person name="Kong H."/>
            <person name="Lavrijsen P."/>
            <person name="Sunseri F."/>
            <person name="Falavigna A."/>
            <person name="Ye Y."/>
            <person name="Leebens-Mack J.H."/>
            <person name="Chen G."/>
        </authorList>
    </citation>
    <scope>NUCLEOTIDE SEQUENCE [LARGE SCALE GENOMIC DNA]</scope>
    <source>
        <strain evidence="3">cv. DH0086</strain>
    </source>
</reference>
<keyword evidence="3" id="KW-1185">Reference proteome</keyword>
<dbReference type="AlphaFoldDB" id="A0A5P1F4W6"/>
<feature type="region of interest" description="Disordered" evidence="1">
    <location>
        <begin position="75"/>
        <end position="108"/>
    </location>
</feature>
<gene>
    <name evidence="2" type="ORF">A4U43_C04F11470</name>
</gene>
<protein>
    <submittedName>
        <fullName evidence="2">Uncharacterized protein</fullName>
    </submittedName>
</protein>
<name>A0A5P1F4W6_ASPOF</name>
<dbReference type="EMBL" id="CM007384">
    <property type="protein sequence ID" value="ONK71701.1"/>
    <property type="molecule type" value="Genomic_DNA"/>
</dbReference>
<evidence type="ECO:0000313" key="3">
    <source>
        <dbReference type="Proteomes" id="UP000243459"/>
    </source>
</evidence>